<feature type="compositionally biased region" description="Low complexity" evidence="6">
    <location>
        <begin position="69"/>
        <end position="86"/>
    </location>
</feature>
<evidence type="ECO:0000256" key="3">
    <source>
        <dbReference type="ARBA" id="ARBA00022771"/>
    </source>
</evidence>
<evidence type="ECO:0000313" key="9">
    <source>
        <dbReference type="Proteomes" id="UP001154329"/>
    </source>
</evidence>
<dbReference type="PANTHER" id="PTHR12547:SF18">
    <property type="entry name" value="PROTEIN TIS11"/>
    <property type="match status" value="1"/>
</dbReference>
<dbReference type="PROSITE" id="PS50103">
    <property type="entry name" value="ZF_C3H1"/>
    <property type="match status" value="2"/>
</dbReference>
<evidence type="ECO:0000256" key="1">
    <source>
        <dbReference type="ARBA" id="ARBA00022723"/>
    </source>
</evidence>
<dbReference type="SUPFAM" id="SSF90229">
    <property type="entry name" value="CCCH zinc finger"/>
    <property type="match status" value="2"/>
</dbReference>
<dbReference type="InterPro" id="IPR045877">
    <property type="entry name" value="ZFP36-like"/>
</dbReference>
<dbReference type="GO" id="GO:0003729">
    <property type="term" value="F:mRNA binding"/>
    <property type="evidence" value="ECO:0007669"/>
    <property type="project" value="InterPro"/>
</dbReference>
<evidence type="ECO:0000256" key="2">
    <source>
        <dbReference type="ARBA" id="ARBA00022737"/>
    </source>
</evidence>
<feature type="domain" description="C3H1-type" evidence="7">
    <location>
        <begin position="134"/>
        <end position="162"/>
    </location>
</feature>
<feature type="zinc finger region" description="C3H1-type" evidence="5">
    <location>
        <begin position="96"/>
        <end position="124"/>
    </location>
</feature>
<dbReference type="GO" id="GO:0008270">
    <property type="term" value="F:zinc ion binding"/>
    <property type="evidence" value="ECO:0007669"/>
    <property type="project" value="UniProtKB-KW"/>
</dbReference>
<feature type="region of interest" description="Disordered" evidence="6">
    <location>
        <begin position="1"/>
        <end position="96"/>
    </location>
</feature>
<dbReference type="Pfam" id="PF18044">
    <property type="entry name" value="zf-CCCH_4"/>
    <property type="match status" value="1"/>
</dbReference>
<keyword evidence="2" id="KW-0677">Repeat</keyword>
<dbReference type="Proteomes" id="UP001154329">
    <property type="component" value="Chromosome 1"/>
</dbReference>
<keyword evidence="9" id="KW-1185">Reference proteome</keyword>
<dbReference type="FunFam" id="4.10.1000.10:FF:000001">
    <property type="entry name" value="zinc finger CCCH domain-containing protein 15-like"/>
    <property type="match status" value="1"/>
</dbReference>
<sequence length="257" mass="28039">MTNSLFNSGETVAKTQNRPRAVATEVEHWWQEMVSSTGSSNSSGSNQGSVSSEPRRRQGQGRRGGNGSGKQQQQQQQSQDQQDQQQLPPQAPLGSRYKTEMCRQYIEKIKCAYGDKCQFAHGEQDLRPVFRHPKYKTEPCRSFNSAGYCPYGQRCHFVHKGDGYIQPASPASPPLSTSSSSGIGSDGGSLADLGLGMLDSMFTPPQSPEGRLPVFNRLSGSPPATGDVFSFHVPSATVLPPSRRLSDPEPDFGFYGF</sequence>
<dbReference type="InterPro" id="IPR036855">
    <property type="entry name" value="Znf_CCCH_sf"/>
</dbReference>
<accession>A0A9P0N945</accession>
<evidence type="ECO:0000256" key="5">
    <source>
        <dbReference type="PROSITE-ProRule" id="PRU00723"/>
    </source>
</evidence>
<dbReference type="Pfam" id="PF00642">
    <property type="entry name" value="zf-CCCH"/>
    <property type="match status" value="1"/>
</dbReference>
<dbReference type="FunFam" id="4.10.1000.10:FF:000002">
    <property type="entry name" value="Zinc finger protein 36, C3H1 type-like 1"/>
    <property type="match status" value="1"/>
</dbReference>
<dbReference type="SMART" id="SM00356">
    <property type="entry name" value="ZnF_C3H1"/>
    <property type="match status" value="2"/>
</dbReference>
<gene>
    <name evidence="8" type="ORF">APHIGO_LOCUS1286</name>
</gene>
<dbReference type="Gene3D" id="4.10.1000.10">
    <property type="entry name" value="Zinc finger, CCCH-type"/>
    <property type="match status" value="2"/>
</dbReference>
<proteinExistence type="predicted"/>
<keyword evidence="1 5" id="KW-0479">Metal-binding</keyword>
<evidence type="ECO:0000256" key="4">
    <source>
        <dbReference type="ARBA" id="ARBA00022833"/>
    </source>
</evidence>
<organism evidence="8 9">
    <name type="scientific">Aphis gossypii</name>
    <name type="common">Cotton aphid</name>
    <dbReference type="NCBI Taxonomy" id="80765"/>
    <lineage>
        <taxon>Eukaryota</taxon>
        <taxon>Metazoa</taxon>
        <taxon>Ecdysozoa</taxon>
        <taxon>Arthropoda</taxon>
        <taxon>Hexapoda</taxon>
        <taxon>Insecta</taxon>
        <taxon>Pterygota</taxon>
        <taxon>Neoptera</taxon>
        <taxon>Paraneoptera</taxon>
        <taxon>Hemiptera</taxon>
        <taxon>Sternorrhyncha</taxon>
        <taxon>Aphidomorpha</taxon>
        <taxon>Aphidoidea</taxon>
        <taxon>Aphididae</taxon>
        <taxon>Aphidini</taxon>
        <taxon>Aphis</taxon>
        <taxon>Aphis</taxon>
    </lineage>
</organism>
<feature type="compositionally biased region" description="Low complexity" evidence="6">
    <location>
        <begin position="34"/>
        <end position="52"/>
    </location>
</feature>
<dbReference type="PANTHER" id="PTHR12547">
    <property type="entry name" value="CCCH ZINC FINGER/TIS11-RELATED"/>
    <property type="match status" value="1"/>
</dbReference>
<protein>
    <recommendedName>
        <fullName evidence="7">C3H1-type domain-containing protein</fullName>
    </recommendedName>
</protein>
<keyword evidence="4 5" id="KW-0862">Zinc</keyword>
<dbReference type="EMBL" id="OU899034">
    <property type="protein sequence ID" value="CAH1710662.1"/>
    <property type="molecule type" value="Genomic_DNA"/>
</dbReference>
<name>A0A9P0N945_APHGO</name>
<feature type="compositionally biased region" description="Polar residues" evidence="6">
    <location>
        <begin position="1"/>
        <end position="18"/>
    </location>
</feature>
<dbReference type="OrthoDB" id="410307at2759"/>
<feature type="zinc finger region" description="C3H1-type" evidence="5">
    <location>
        <begin position="134"/>
        <end position="162"/>
    </location>
</feature>
<reference evidence="8" key="2">
    <citation type="submission" date="2022-10" db="EMBL/GenBank/DDBJ databases">
        <authorList>
            <consortium name="ENA_rothamsted_submissions"/>
            <consortium name="culmorum"/>
            <person name="King R."/>
        </authorList>
    </citation>
    <scope>NUCLEOTIDE SEQUENCE</scope>
</reference>
<evidence type="ECO:0000256" key="6">
    <source>
        <dbReference type="SAM" id="MobiDB-lite"/>
    </source>
</evidence>
<dbReference type="InterPro" id="IPR041367">
    <property type="entry name" value="Znf-CCCH_4"/>
</dbReference>
<feature type="domain" description="C3H1-type" evidence="7">
    <location>
        <begin position="96"/>
        <end position="124"/>
    </location>
</feature>
<keyword evidence="3 5" id="KW-0863">Zinc-finger</keyword>
<evidence type="ECO:0000259" key="7">
    <source>
        <dbReference type="PROSITE" id="PS50103"/>
    </source>
</evidence>
<dbReference type="AlphaFoldDB" id="A0A9P0N945"/>
<dbReference type="InterPro" id="IPR000571">
    <property type="entry name" value="Znf_CCCH"/>
</dbReference>
<reference evidence="8" key="1">
    <citation type="submission" date="2022-02" db="EMBL/GenBank/DDBJ databases">
        <authorList>
            <person name="King R."/>
        </authorList>
    </citation>
    <scope>NUCLEOTIDE SEQUENCE</scope>
</reference>
<evidence type="ECO:0000313" key="8">
    <source>
        <dbReference type="EMBL" id="CAH1710662.1"/>
    </source>
</evidence>